<feature type="transmembrane region" description="Helical" evidence="7">
    <location>
        <begin position="12"/>
        <end position="33"/>
    </location>
</feature>
<sequence>MTIKHDSNDKKVFWGCFIALIATAFGFITRMLLLGRFQSDFAIDKVDVGVLQGAGVWPFAISIILFSLIIDKIGYRLAMVFSFVCYAVYLVMASMAYSSIQGVEGEALAAAQARGYDLLYWGSIILGLGNGTVEAFINPVVATMFRENKTKWLTILHAGWPGGLVLGGLITIAMSGYTESGDWRVVLGIIAIPAVIFFVMLINARFPVSEREQAGVSYREMLAEFGAFGALVSFGLIFAQLGQVFGWSSTIVWSLTAAVVVAFGVYTRSFGKPLLAILIVVMMPLATTEIGTDGWISSLMEKPLEEAGRHAGWVLVYTSAIMMVLRFFAGPIIHRISPIGILVISSLLAIAGLFALSKTGSASLTVIFAAATLYGVGKTFFWPTTLGIVAEQCPKGGALTLNAISGIGMIAVGILGFPFIGALQEKTSSSVLTTQAPAVAEEVMVEKSYLLGKYQGIDPDKKSAITDESALSALEEADKAGQFDALAKMTFFPAFMLICYLGIWLFFKSRGGYKPIELASQKELDAASEY</sequence>
<dbReference type="Proteomes" id="UP000557872">
    <property type="component" value="Unassembled WGS sequence"/>
</dbReference>
<gene>
    <name evidence="9" type="ORF">HW115_17400</name>
</gene>
<comment type="caution">
    <text evidence="9">The sequence shown here is derived from an EMBL/GenBank/DDBJ whole genome shotgun (WGS) entry which is preliminary data.</text>
</comment>
<dbReference type="PROSITE" id="PS50850">
    <property type="entry name" value="MFS"/>
    <property type="match status" value="1"/>
</dbReference>
<feature type="domain" description="Major facilitator superfamily (MFS) profile" evidence="8">
    <location>
        <begin position="12"/>
        <end position="511"/>
    </location>
</feature>
<evidence type="ECO:0000256" key="3">
    <source>
        <dbReference type="ARBA" id="ARBA00022448"/>
    </source>
</evidence>
<dbReference type="InterPro" id="IPR036259">
    <property type="entry name" value="MFS_trans_sf"/>
</dbReference>
<feature type="transmembrane region" description="Helical" evidence="7">
    <location>
        <begin position="118"/>
        <end position="141"/>
    </location>
</feature>
<dbReference type="PANTHER" id="PTHR23514:SF3">
    <property type="entry name" value="BYPASS OF STOP CODON PROTEIN 6"/>
    <property type="match status" value="1"/>
</dbReference>
<organism evidence="9 10">
    <name type="scientific">Oceaniferula marina</name>
    <dbReference type="NCBI Taxonomy" id="2748318"/>
    <lineage>
        <taxon>Bacteria</taxon>
        <taxon>Pseudomonadati</taxon>
        <taxon>Verrucomicrobiota</taxon>
        <taxon>Verrucomicrobiia</taxon>
        <taxon>Verrucomicrobiales</taxon>
        <taxon>Verrucomicrobiaceae</taxon>
        <taxon>Oceaniferula</taxon>
    </lineage>
</organism>
<reference evidence="9 10" key="1">
    <citation type="submission" date="2020-07" db="EMBL/GenBank/DDBJ databases">
        <title>Roseicoccus Jingziensis gen. nov., sp. nov., isolated from coastal seawater.</title>
        <authorList>
            <person name="Feng X."/>
        </authorList>
    </citation>
    <scope>NUCLEOTIDE SEQUENCE [LARGE SCALE GENOMIC DNA]</scope>
    <source>
        <strain evidence="9 10">N1E253</strain>
    </source>
</reference>
<dbReference type="RefSeq" id="WP_178934424.1">
    <property type="nucleotide sequence ID" value="NZ_JACBAZ010000011.1"/>
</dbReference>
<feature type="transmembrane region" description="Helical" evidence="7">
    <location>
        <begin position="53"/>
        <end position="70"/>
    </location>
</feature>
<feature type="transmembrane region" description="Helical" evidence="7">
    <location>
        <begin position="401"/>
        <end position="423"/>
    </location>
</feature>
<dbReference type="InterPro" id="IPR011701">
    <property type="entry name" value="MFS"/>
</dbReference>
<evidence type="ECO:0000256" key="1">
    <source>
        <dbReference type="ARBA" id="ARBA00004127"/>
    </source>
</evidence>
<evidence type="ECO:0000256" key="2">
    <source>
        <dbReference type="ARBA" id="ARBA00008335"/>
    </source>
</evidence>
<feature type="transmembrane region" description="Helical" evidence="7">
    <location>
        <begin position="336"/>
        <end position="356"/>
    </location>
</feature>
<proteinExistence type="inferred from homology"/>
<evidence type="ECO:0000313" key="10">
    <source>
        <dbReference type="Proteomes" id="UP000557872"/>
    </source>
</evidence>
<evidence type="ECO:0000256" key="7">
    <source>
        <dbReference type="SAM" id="Phobius"/>
    </source>
</evidence>
<evidence type="ECO:0000256" key="5">
    <source>
        <dbReference type="ARBA" id="ARBA00022989"/>
    </source>
</evidence>
<feature type="transmembrane region" description="Helical" evidence="7">
    <location>
        <begin position="247"/>
        <end position="266"/>
    </location>
</feature>
<keyword evidence="3" id="KW-0813">Transport</keyword>
<evidence type="ECO:0000256" key="6">
    <source>
        <dbReference type="ARBA" id="ARBA00023136"/>
    </source>
</evidence>
<dbReference type="InterPro" id="IPR020846">
    <property type="entry name" value="MFS_dom"/>
</dbReference>
<name>A0A851GJR2_9BACT</name>
<dbReference type="InterPro" id="IPR051788">
    <property type="entry name" value="MFS_Transporter"/>
</dbReference>
<comment type="similarity">
    <text evidence="2">Belongs to the major facilitator superfamily.</text>
</comment>
<dbReference type="PANTHER" id="PTHR23514">
    <property type="entry name" value="BYPASS OF STOP CODON PROTEIN 6"/>
    <property type="match status" value="1"/>
</dbReference>
<dbReference type="EMBL" id="JACBAZ010000011">
    <property type="protein sequence ID" value="NWK57399.1"/>
    <property type="molecule type" value="Genomic_DNA"/>
</dbReference>
<keyword evidence="6 7" id="KW-0472">Membrane</keyword>
<dbReference type="Gene3D" id="1.20.1250.20">
    <property type="entry name" value="MFS general substrate transporter like domains"/>
    <property type="match status" value="2"/>
</dbReference>
<dbReference type="Pfam" id="PF07690">
    <property type="entry name" value="MFS_1"/>
    <property type="match status" value="1"/>
</dbReference>
<feature type="transmembrane region" description="Helical" evidence="7">
    <location>
        <begin position="362"/>
        <end position="381"/>
    </location>
</feature>
<dbReference type="GO" id="GO:0016020">
    <property type="term" value="C:membrane"/>
    <property type="evidence" value="ECO:0007669"/>
    <property type="project" value="TreeGrafter"/>
</dbReference>
<feature type="transmembrane region" description="Helical" evidence="7">
    <location>
        <begin position="153"/>
        <end position="177"/>
    </location>
</feature>
<keyword evidence="10" id="KW-1185">Reference proteome</keyword>
<protein>
    <submittedName>
        <fullName evidence="9">MFS transporter</fullName>
    </submittedName>
</protein>
<accession>A0A851GJR2</accession>
<keyword evidence="4 7" id="KW-0812">Transmembrane</keyword>
<dbReference type="SUPFAM" id="SSF103473">
    <property type="entry name" value="MFS general substrate transporter"/>
    <property type="match status" value="1"/>
</dbReference>
<feature type="transmembrane region" description="Helical" evidence="7">
    <location>
        <begin position="77"/>
        <end position="98"/>
    </location>
</feature>
<dbReference type="GO" id="GO:0012505">
    <property type="term" value="C:endomembrane system"/>
    <property type="evidence" value="ECO:0007669"/>
    <property type="project" value="UniProtKB-SubCell"/>
</dbReference>
<evidence type="ECO:0000259" key="8">
    <source>
        <dbReference type="PROSITE" id="PS50850"/>
    </source>
</evidence>
<dbReference type="CDD" id="cd06174">
    <property type="entry name" value="MFS"/>
    <property type="match status" value="1"/>
</dbReference>
<evidence type="ECO:0000313" key="9">
    <source>
        <dbReference type="EMBL" id="NWK57399.1"/>
    </source>
</evidence>
<keyword evidence="5 7" id="KW-1133">Transmembrane helix</keyword>
<feature type="transmembrane region" description="Helical" evidence="7">
    <location>
        <begin position="311"/>
        <end position="329"/>
    </location>
</feature>
<dbReference type="AlphaFoldDB" id="A0A851GJR2"/>
<feature type="transmembrane region" description="Helical" evidence="7">
    <location>
        <begin position="222"/>
        <end position="241"/>
    </location>
</feature>
<feature type="transmembrane region" description="Helical" evidence="7">
    <location>
        <begin position="489"/>
        <end position="507"/>
    </location>
</feature>
<evidence type="ECO:0000256" key="4">
    <source>
        <dbReference type="ARBA" id="ARBA00022692"/>
    </source>
</evidence>
<comment type="subcellular location">
    <subcellularLocation>
        <location evidence="1">Endomembrane system</location>
        <topology evidence="1">Multi-pass membrane protein</topology>
    </subcellularLocation>
</comment>
<feature type="transmembrane region" description="Helical" evidence="7">
    <location>
        <begin position="273"/>
        <end position="291"/>
    </location>
</feature>
<dbReference type="GO" id="GO:0022857">
    <property type="term" value="F:transmembrane transporter activity"/>
    <property type="evidence" value="ECO:0007669"/>
    <property type="project" value="InterPro"/>
</dbReference>
<feature type="transmembrane region" description="Helical" evidence="7">
    <location>
        <begin position="183"/>
        <end position="202"/>
    </location>
</feature>